<comment type="caution">
    <text evidence="2">The sequence shown here is derived from an EMBL/GenBank/DDBJ whole genome shotgun (WGS) entry which is preliminary data.</text>
</comment>
<feature type="region of interest" description="Disordered" evidence="1">
    <location>
        <begin position="22"/>
        <end position="46"/>
    </location>
</feature>
<accession>A0ABQ9P6T9</accession>
<evidence type="ECO:0000256" key="1">
    <source>
        <dbReference type="SAM" id="MobiDB-lite"/>
    </source>
</evidence>
<sequence length="166" mass="18735">MCHFQNGQRLYVCAAVHASNAHNPPSLDGRDMRTEPEPQKENSRRKGILKALRQAIKALYRRLRRRGNRTTNPDLEAQLQDHSSCLAIAEMVEPAFLSAHGVPIPLPDFGPRNVMEAWWLLRLHDVEKEEPEPETVSPTSSLGVWGGPAYGEGKYRGELRCMNPDQ</sequence>
<name>A0ABQ9P6T9_9PEZI</name>
<reference evidence="2" key="1">
    <citation type="submission" date="2022-10" db="EMBL/GenBank/DDBJ databases">
        <title>Culturing micro-colonial fungi from biological soil crusts in the Mojave desert and describing Neophaeococcomyces mojavensis, and introducing the new genera and species Taxawa tesnikishii.</title>
        <authorList>
            <person name="Kurbessoian T."/>
            <person name="Stajich J.E."/>
        </authorList>
    </citation>
    <scope>NUCLEOTIDE SEQUENCE</scope>
    <source>
        <strain evidence="2">TK_1</strain>
    </source>
</reference>
<proteinExistence type="predicted"/>
<dbReference type="EMBL" id="JAPDRL010000001">
    <property type="protein sequence ID" value="KAJ9669783.1"/>
    <property type="molecule type" value="Genomic_DNA"/>
</dbReference>
<evidence type="ECO:0000313" key="2">
    <source>
        <dbReference type="EMBL" id="KAJ9669783.1"/>
    </source>
</evidence>
<protein>
    <submittedName>
        <fullName evidence="2">Uncharacterized protein</fullName>
    </submittedName>
</protein>
<organism evidence="2 3">
    <name type="scientific">Coniosporium apollinis</name>
    <dbReference type="NCBI Taxonomy" id="61459"/>
    <lineage>
        <taxon>Eukaryota</taxon>
        <taxon>Fungi</taxon>
        <taxon>Dikarya</taxon>
        <taxon>Ascomycota</taxon>
        <taxon>Pezizomycotina</taxon>
        <taxon>Dothideomycetes</taxon>
        <taxon>Dothideomycetes incertae sedis</taxon>
        <taxon>Coniosporium</taxon>
    </lineage>
</organism>
<dbReference type="Proteomes" id="UP001172684">
    <property type="component" value="Unassembled WGS sequence"/>
</dbReference>
<feature type="compositionally biased region" description="Basic and acidic residues" evidence="1">
    <location>
        <begin position="28"/>
        <end position="44"/>
    </location>
</feature>
<gene>
    <name evidence="2" type="ORF">H2201_000168</name>
</gene>
<keyword evidence="3" id="KW-1185">Reference proteome</keyword>
<evidence type="ECO:0000313" key="3">
    <source>
        <dbReference type="Proteomes" id="UP001172684"/>
    </source>
</evidence>